<protein>
    <submittedName>
        <fullName evidence="2">Uncharacterized protein</fullName>
    </submittedName>
</protein>
<name>A0A0N7LTB8_9RHOB</name>
<dbReference type="AlphaFoldDB" id="A0A0N7LTB8"/>
<dbReference type="EMBL" id="CYRX01000025">
    <property type="protein sequence ID" value="CUH60258.1"/>
    <property type="molecule type" value="Genomic_DNA"/>
</dbReference>
<feature type="region of interest" description="Disordered" evidence="1">
    <location>
        <begin position="214"/>
        <end position="233"/>
    </location>
</feature>
<dbReference type="RefSeq" id="WP_058123277.1">
    <property type="nucleotide sequence ID" value="NZ_CYRX01000025.1"/>
</dbReference>
<evidence type="ECO:0000313" key="2">
    <source>
        <dbReference type="EMBL" id="CUH60258.1"/>
    </source>
</evidence>
<reference evidence="2 3" key="1">
    <citation type="submission" date="2015-09" db="EMBL/GenBank/DDBJ databases">
        <authorList>
            <consortium name="Swine Surveillance"/>
        </authorList>
    </citation>
    <scope>NUCLEOTIDE SEQUENCE [LARGE SCALE GENOMIC DNA]</scope>
    <source>
        <strain evidence="2 3">CECT 5294</strain>
    </source>
</reference>
<dbReference type="Proteomes" id="UP000051298">
    <property type="component" value="Unassembled WGS sequence"/>
</dbReference>
<evidence type="ECO:0000313" key="3">
    <source>
        <dbReference type="Proteomes" id="UP000051298"/>
    </source>
</evidence>
<sequence>MAAMTYERRKRAIFEFLYRDPGGLLHRYRLPEHLSDNALRDEVNLLVEDINGIIPSDYAETDMTLLTPEINGAVRRRHGAQGWPPAKVMIAATEDAVAASAQAKAANKTARSGPLDPFEAAAAAMKAKQPVGEQFLWGAHAVEMISRGLIDSETMGEYRSGAFLTRRAHYGEQKALTWEDEAKERHRLAKEAFRSRREGDGAISEEVLREGQEELKAAARSMDRRSSSMRRYA</sequence>
<proteinExistence type="predicted"/>
<accession>A0A0N7LTB8</accession>
<evidence type="ECO:0000256" key="1">
    <source>
        <dbReference type="SAM" id="MobiDB-lite"/>
    </source>
</evidence>
<gene>
    <name evidence="2" type="ORF">THS5294_01547</name>
</gene>
<organism evidence="2 3">
    <name type="scientific">Thalassobacter stenotrophicus</name>
    <dbReference type="NCBI Taxonomy" id="266809"/>
    <lineage>
        <taxon>Bacteria</taxon>
        <taxon>Pseudomonadati</taxon>
        <taxon>Pseudomonadota</taxon>
        <taxon>Alphaproteobacteria</taxon>
        <taxon>Rhodobacterales</taxon>
        <taxon>Roseobacteraceae</taxon>
        <taxon>Thalassobacter</taxon>
    </lineage>
</organism>
<feature type="compositionally biased region" description="Basic and acidic residues" evidence="1">
    <location>
        <begin position="214"/>
        <end position="226"/>
    </location>
</feature>